<accession>A0A238J078</accession>
<keyword evidence="3 5" id="KW-1133">Transmembrane helix</keyword>
<dbReference type="EMBL" id="FXXQ01000005">
    <property type="protein sequence ID" value="SMX23652.1"/>
    <property type="molecule type" value="Genomic_DNA"/>
</dbReference>
<dbReference type="Proteomes" id="UP000201838">
    <property type="component" value="Unassembled WGS sequence"/>
</dbReference>
<reference evidence="6 7" key="1">
    <citation type="submission" date="2017-05" db="EMBL/GenBank/DDBJ databases">
        <authorList>
            <person name="Song R."/>
            <person name="Chenine A.L."/>
            <person name="Ruprecht R.M."/>
        </authorList>
    </citation>
    <scope>NUCLEOTIDE SEQUENCE [LARGE SCALE GENOMIC DNA]</scope>
    <source>
        <strain evidence="6 7">CECT 8489</strain>
    </source>
</reference>
<dbReference type="GO" id="GO:0005886">
    <property type="term" value="C:plasma membrane"/>
    <property type="evidence" value="ECO:0007669"/>
    <property type="project" value="InterPro"/>
</dbReference>
<organism evidence="6 7">
    <name type="scientific">Boseongicola aestuarii</name>
    <dbReference type="NCBI Taxonomy" id="1470561"/>
    <lineage>
        <taxon>Bacteria</taxon>
        <taxon>Pseudomonadati</taxon>
        <taxon>Pseudomonadota</taxon>
        <taxon>Alphaproteobacteria</taxon>
        <taxon>Rhodobacterales</taxon>
        <taxon>Paracoccaceae</taxon>
        <taxon>Boseongicola</taxon>
    </lineage>
</organism>
<evidence type="ECO:0000313" key="7">
    <source>
        <dbReference type="Proteomes" id="UP000201838"/>
    </source>
</evidence>
<evidence type="ECO:0000256" key="2">
    <source>
        <dbReference type="ARBA" id="ARBA00022692"/>
    </source>
</evidence>
<keyword evidence="1" id="KW-1003">Cell membrane</keyword>
<dbReference type="AlphaFoldDB" id="A0A238J078"/>
<protein>
    <submittedName>
        <fullName evidence="6">Uncharacterized protein</fullName>
    </submittedName>
</protein>
<feature type="transmembrane region" description="Helical" evidence="5">
    <location>
        <begin position="6"/>
        <end position="25"/>
    </location>
</feature>
<proteinExistence type="predicted"/>
<keyword evidence="7" id="KW-1185">Reference proteome</keyword>
<dbReference type="Pfam" id="PF10755">
    <property type="entry name" value="DUF2585"/>
    <property type="match status" value="1"/>
</dbReference>
<dbReference type="InterPro" id="IPR019691">
    <property type="entry name" value="DUF2585"/>
</dbReference>
<evidence type="ECO:0000256" key="5">
    <source>
        <dbReference type="SAM" id="Phobius"/>
    </source>
</evidence>
<dbReference type="RefSeq" id="WP_176440242.1">
    <property type="nucleotide sequence ID" value="NZ_FXXQ01000005.1"/>
</dbReference>
<feature type="transmembrane region" description="Helical" evidence="5">
    <location>
        <begin position="74"/>
        <end position="94"/>
    </location>
</feature>
<name>A0A238J078_9RHOB</name>
<evidence type="ECO:0000256" key="1">
    <source>
        <dbReference type="ARBA" id="ARBA00022475"/>
    </source>
</evidence>
<sequence>MTDYRVLALATFLGGLLITSTLWFWGQPLICTCGEIDLWVGSIWSSGNSQHIADWYTLSHIVHGLMIAPLARLVFPKISFGALFAIAISTGTAWELVEHTDFVLDQFRDTTINQGYIGDSVLNAVSDYVFMMAGFFVGRLLPSIVTLITIVVLELTAAFIARDSLLLEAIMLVHRFEVIENWQQDANPRRDTLTPLVTN</sequence>
<evidence type="ECO:0000313" key="6">
    <source>
        <dbReference type="EMBL" id="SMX23652.1"/>
    </source>
</evidence>
<gene>
    <name evidence="6" type="ORF">BOA8489_01763</name>
</gene>
<evidence type="ECO:0000256" key="3">
    <source>
        <dbReference type="ARBA" id="ARBA00022989"/>
    </source>
</evidence>
<keyword evidence="4 5" id="KW-0472">Membrane</keyword>
<evidence type="ECO:0000256" key="4">
    <source>
        <dbReference type="ARBA" id="ARBA00023136"/>
    </source>
</evidence>
<keyword evidence="2 5" id="KW-0812">Transmembrane</keyword>
<feature type="transmembrane region" description="Helical" evidence="5">
    <location>
        <begin position="140"/>
        <end position="161"/>
    </location>
</feature>